<comment type="catalytic activity">
    <reaction evidence="5">
        <text>L-methionyl-[protein] + a quinone + H2O = L-methionyl-(S)-S-oxide-[protein] + a quinol</text>
        <dbReference type="Rhea" id="RHEA:51292"/>
        <dbReference type="Rhea" id="RHEA-COMP:12313"/>
        <dbReference type="Rhea" id="RHEA-COMP:12315"/>
        <dbReference type="ChEBI" id="CHEBI:15377"/>
        <dbReference type="ChEBI" id="CHEBI:16044"/>
        <dbReference type="ChEBI" id="CHEBI:24646"/>
        <dbReference type="ChEBI" id="CHEBI:44120"/>
        <dbReference type="ChEBI" id="CHEBI:132124"/>
    </reaction>
</comment>
<comment type="cofactor">
    <cofactor evidence="5">
        <name>Mo-molybdopterin</name>
        <dbReference type="ChEBI" id="CHEBI:71302"/>
    </cofactor>
    <text evidence="5">Binds 1 Mo-molybdopterin (Mo-MPT) cofactor per subunit.</text>
</comment>
<comment type="function">
    <text evidence="5">Part of the MsrPQ system that repairs oxidized periplasmic proteins containing methionine sulfoxide residues (Met-O), using respiratory chain electrons. Thus protects these proteins from oxidative-stress damage caused by reactive species of oxygen and chlorine generated by the host defense mechanisms. MsrPQ is essential for the maintenance of envelope integrity under bleach stress, rescuing a wide series of structurally unrelated periplasmic proteins from methionine oxidation. The catalytic subunit MsrP is non-stereospecific, being able to reduce both (R-) and (S-) diastereoisomers of methionine sulfoxide.</text>
</comment>
<comment type="subunit">
    <text evidence="5">Heterodimer of a catalytic subunit (MsrP) and a heme-binding subunit (MsrQ).</text>
</comment>
<keyword evidence="3 5" id="KW-0732">Signal</keyword>
<sequence length="287" mass="32433">MRIAPSEITPESVYLDRRRLLTGGAALLAGGLARADDDKPTSWDVITSYNNFYEYSPDKHAVAELAKNLRPRPWAVTIEGEVARPRTLDVDELAREFGVQQRIYRLRCVEGWSMVIPWDGFPLAELLKQAQPTSRARYVKFVTLHDPARFYGQRRPTLPWPYTEGLTIAEAMHPLTLLATGLYGKALPPQNGAPLRLVVPWKYGYKSIKSIVAIRLQEEQPATTWAQAAPGDYGFWANVNPRVALARGTQSRENRVGELRKRETLLFNGYAEQVAHLYAGMDVDKLR</sequence>
<keyword evidence="1 5" id="KW-0500">Molybdenum</keyword>
<feature type="binding site" evidence="5">
    <location>
        <position position="50"/>
    </location>
    <ligand>
        <name>Mo-molybdopterin</name>
        <dbReference type="ChEBI" id="CHEBI:71302"/>
    </ligand>
</feature>
<evidence type="ECO:0000256" key="1">
    <source>
        <dbReference type="ARBA" id="ARBA00022505"/>
    </source>
</evidence>
<keyword evidence="4 5" id="KW-0560">Oxidoreductase</keyword>
<dbReference type="Pfam" id="PF00174">
    <property type="entry name" value="Oxidored_molyb"/>
    <property type="match status" value="1"/>
</dbReference>
<feature type="binding site" evidence="5">
    <location>
        <position position="108"/>
    </location>
    <ligand>
        <name>Mo-molybdopterin</name>
        <dbReference type="ChEBI" id="CHEBI:71302"/>
    </ligand>
    <ligandPart>
        <name>Mo</name>
        <dbReference type="ChEBI" id="CHEBI:28685"/>
    </ligandPart>
</feature>
<evidence type="ECO:0000256" key="2">
    <source>
        <dbReference type="ARBA" id="ARBA00022723"/>
    </source>
</evidence>
<keyword evidence="2 5" id="KW-0479">Metal-binding</keyword>
<reference evidence="7 8" key="1">
    <citation type="submission" date="2020-05" db="EMBL/GenBank/DDBJ databases">
        <title>Aquincola sp. isolate from soil.</title>
        <authorList>
            <person name="Han J."/>
            <person name="Kim D.-U."/>
        </authorList>
    </citation>
    <scope>NUCLEOTIDE SEQUENCE [LARGE SCALE GENOMIC DNA]</scope>
    <source>
        <strain evidence="7 8">S2</strain>
    </source>
</reference>
<dbReference type="RefSeq" id="WP_173124137.1">
    <property type="nucleotide sequence ID" value="NZ_JABRWJ010000004.1"/>
</dbReference>
<evidence type="ECO:0000259" key="6">
    <source>
        <dbReference type="Pfam" id="PF00174"/>
    </source>
</evidence>
<dbReference type="InterPro" id="IPR000572">
    <property type="entry name" value="OxRdtase_Mopterin-bd_dom"/>
</dbReference>
<feature type="domain" description="Oxidoreductase molybdopterin-binding" evidence="6">
    <location>
        <begin position="69"/>
        <end position="225"/>
    </location>
</feature>
<dbReference type="Gene3D" id="3.90.420.10">
    <property type="entry name" value="Oxidoreductase, molybdopterin-binding domain"/>
    <property type="match status" value="1"/>
</dbReference>
<dbReference type="InterPro" id="IPR022867">
    <property type="entry name" value="MsrP"/>
</dbReference>
<dbReference type="Proteomes" id="UP000737171">
    <property type="component" value="Unassembled WGS sequence"/>
</dbReference>
<keyword evidence="8" id="KW-1185">Reference proteome</keyword>
<evidence type="ECO:0000256" key="4">
    <source>
        <dbReference type="ARBA" id="ARBA00023002"/>
    </source>
</evidence>
<feature type="binding site" evidence="5">
    <location>
        <begin position="53"/>
        <end position="54"/>
    </location>
    <ligand>
        <name>Mo-molybdopterin</name>
        <dbReference type="ChEBI" id="CHEBI:71302"/>
    </ligand>
</feature>
<dbReference type="InterPro" id="IPR036374">
    <property type="entry name" value="OxRdtase_Mopterin-bd_sf"/>
</dbReference>
<name>A0ABX2EIM6_9BURK</name>
<dbReference type="NCBIfam" id="NF003767">
    <property type="entry name" value="PRK05363.1"/>
    <property type="match status" value="1"/>
</dbReference>
<evidence type="ECO:0000313" key="8">
    <source>
        <dbReference type="Proteomes" id="UP000737171"/>
    </source>
</evidence>
<proteinExistence type="inferred from homology"/>
<dbReference type="PANTHER" id="PTHR43032:SF3">
    <property type="entry name" value="PROTEIN-METHIONINE-SULFOXIDE REDUCTASE CATALYTIC SUBUNIT MSRP"/>
    <property type="match status" value="1"/>
</dbReference>
<comment type="caution">
    <text evidence="7">The sequence shown here is derived from an EMBL/GenBank/DDBJ whole genome shotgun (WGS) entry which is preliminary data.</text>
</comment>
<feature type="binding site" evidence="5">
    <location>
        <position position="143"/>
    </location>
    <ligand>
        <name>Mo-molybdopterin</name>
        <dbReference type="ChEBI" id="CHEBI:71302"/>
    </ligand>
</feature>
<dbReference type="GO" id="GO:0016491">
    <property type="term" value="F:oxidoreductase activity"/>
    <property type="evidence" value="ECO:0007669"/>
    <property type="project" value="UniProtKB-KW"/>
</dbReference>
<dbReference type="EMBL" id="JABRWJ010000004">
    <property type="protein sequence ID" value="NRF68468.1"/>
    <property type="molecule type" value="Genomic_DNA"/>
</dbReference>
<comment type="similarity">
    <text evidence="5">Belongs to the MsrP family.</text>
</comment>
<dbReference type="EC" id="1.8.5.-" evidence="5"/>
<accession>A0ABX2EIM6</accession>
<feature type="binding site" evidence="5">
    <location>
        <position position="191"/>
    </location>
    <ligand>
        <name>Mo-molybdopterin</name>
        <dbReference type="ChEBI" id="CHEBI:71302"/>
    </ligand>
</feature>
<feature type="binding site" evidence="5">
    <location>
        <begin position="207"/>
        <end position="209"/>
    </location>
    <ligand>
        <name>Mo-molybdopterin</name>
        <dbReference type="ChEBI" id="CHEBI:71302"/>
    </ligand>
</feature>
<organism evidence="7 8">
    <name type="scientific">Pseudaquabacterium terrae</name>
    <dbReference type="NCBI Taxonomy" id="2732868"/>
    <lineage>
        <taxon>Bacteria</taxon>
        <taxon>Pseudomonadati</taxon>
        <taxon>Pseudomonadota</taxon>
        <taxon>Betaproteobacteria</taxon>
        <taxon>Burkholderiales</taxon>
        <taxon>Sphaerotilaceae</taxon>
        <taxon>Pseudaquabacterium</taxon>
    </lineage>
</organism>
<dbReference type="SUPFAM" id="SSF56524">
    <property type="entry name" value="Oxidoreductase molybdopterin-binding domain"/>
    <property type="match status" value="1"/>
</dbReference>
<evidence type="ECO:0000256" key="3">
    <source>
        <dbReference type="ARBA" id="ARBA00022729"/>
    </source>
</evidence>
<gene>
    <name evidence="5 7" type="primary">msrP</name>
    <name evidence="7" type="ORF">HLB44_15850</name>
</gene>
<comment type="catalytic activity">
    <reaction evidence="5">
        <text>L-methionyl-[protein] + a quinone + H2O = L-methionyl-(R)-S-oxide-[protein] + a quinol</text>
        <dbReference type="Rhea" id="RHEA:51296"/>
        <dbReference type="Rhea" id="RHEA-COMP:12313"/>
        <dbReference type="Rhea" id="RHEA-COMP:12314"/>
        <dbReference type="ChEBI" id="CHEBI:15377"/>
        <dbReference type="ChEBI" id="CHEBI:16044"/>
        <dbReference type="ChEBI" id="CHEBI:24646"/>
        <dbReference type="ChEBI" id="CHEBI:45764"/>
        <dbReference type="ChEBI" id="CHEBI:132124"/>
    </reaction>
</comment>
<feature type="binding site" evidence="5">
    <location>
        <position position="196"/>
    </location>
    <ligand>
        <name>Mo-molybdopterin</name>
        <dbReference type="ChEBI" id="CHEBI:71302"/>
    </ligand>
</feature>
<dbReference type="PANTHER" id="PTHR43032">
    <property type="entry name" value="PROTEIN-METHIONINE-SULFOXIDE REDUCTASE"/>
    <property type="match status" value="1"/>
</dbReference>
<dbReference type="HAMAP" id="MF_01206">
    <property type="entry name" value="MsrP"/>
    <property type="match status" value="1"/>
</dbReference>
<evidence type="ECO:0000313" key="7">
    <source>
        <dbReference type="EMBL" id="NRF68468.1"/>
    </source>
</evidence>
<evidence type="ECO:0000256" key="5">
    <source>
        <dbReference type="HAMAP-Rule" id="MF_01206"/>
    </source>
</evidence>
<protein>
    <recommendedName>
        <fullName evidence="5">Protein-methionine-sulfoxide reductase catalytic subunit MsrP</fullName>
        <ecNumber evidence="5">1.8.5.-</ecNumber>
    </recommendedName>
</protein>